<dbReference type="EMBL" id="OZ075127">
    <property type="protein sequence ID" value="CAL4948148.1"/>
    <property type="molecule type" value="Genomic_DNA"/>
</dbReference>
<evidence type="ECO:0000256" key="1">
    <source>
        <dbReference type="SAM" id="MobiDB-lite"/>
    </source>
</evidence>
<feature type="region of interest" description="Disordered" evidence="1">
    <location>
        <begin position="1"/>
        <end position="79"/>
    </location>
</feature>
<gene>
    <name evidence="2" type="ORF">URODEC1_LOCUS37208</name>
    <name evidence="3" type="ORF">URODEC1_LOCUS41234</name>
</gene>
<proteinExistence type="predicted"/>
<keyword evidence="4" id="KW-1185">Reference proteome</keyword>
<dbReference type="Proteomes" id="UP001497457">
    <property type="component" value="Chromosome 18b"/>
</dbReference>
<reference evidence="4" key="1">
    <citation type="submission" date="2024-06" db="EMBL/GenBank/DDBJ databases">
        <authorList>
            <person name="Ryan C."/>
        </authorList>
    </citation>
    <scope>NUCLEOTIDE SEQUENCE [LARGE SCALE GENOMIC DNA]</scope>
</reference>
<protein>
    <submittedName>
        <fullName evidence="2">Uncharacterized protein</fullName>
    </submittedName>
</protein>
<dbReference type="EMBL" id="OZ075128">
    <property type="protein sequence ID" value="CAL4955137.1"/>
    <property type="molecule type" value="Genomic_DNA"/>
</dbReference>
<organism evidence="2 4">
    <name type="scientific">Urochloa decumbens</name>
    <dbReference type="NCBI Taxonomy" id="240449"/>
    <lineage>
        <taxon>Eukaryota</taxon>
        <taxon>Viridiplantae</taxon>
        <taxon>Streptophyta</taxon>
        <taxon>Embryophyta</taxon>
        <taxon>Tracheophyta</taxon>
        <taxon>Spermatophyta</taxon>
        <taxon>Magnoliopsida</taxon>
        <taxon>Liliopsida</taxon>
        <taxon>Poales</taxon>
        <taxon>Poaceae</taxon>
        <taxon>PACMAD clade</taxon>
        <taxon>Panicoideae</taxon>
        <taxon>Panicodae</taxon>
        <taxon>Paniceae</taxon>
        <taxon>Melinidinae</taxon>
        <taxon>Urochloa</taxon>
    </lineage>
</organism>
<sequence>MGNTGWRRSKKDDVATEASAPAASKRGVARPRKQRRGDDVADEEEEEEQTTRRAGRRPRPRAARAAGGGGGAATVQAGSGSVVTVRVVMRRKDAEALAARLHARARKARMAELKGELRAGGDVVCGGGGASLAPAACWSPQLAPIKEN</sequence>
<evidence type="ECO:0000313" key="3">
    <source>
        <dbReference type="EMBL" id="CAL4955137.1"/>
    </source>
</evidence>
<dbReference type="AlphaFoldDB" id="A0ABC8YQL6"/>
<name>A0ABC8YQL6_9POAL</name>
<reference evidence="2 4" key="2">
    <citation type="submission" date="2024-10" db="EMBL/GenBank/DDBJ databases">
        <authorList>
            <person name="Ryan C."/>
        </authorList>
    </citation>
    <scope>NUCLEOTIDE SEQUENCE [LARGE SCALE GENOMIC DNA]</scope>
</reference>
<accession>A0ABC8YQL6</accession>
<dbReference type="Proteomes" id="UP001497457">
    <property type="component" value="Chromosome 17b"/>
</dbReference>
<evidence type="ECO:0000313" key="4">
    <source>
        <dbReference type="Proteomes" id="UP001497457"/>
    </source>
</evidence>
<evidence type="ECO:0000313" key="2">
    <source>
        <dbReference type="EMBL" id="CAL4948148.1"/>
    </source>
</evidence>
<feature type="compositionally biased region" description="Basic residues" evidence="1">
    <location>
        <begin position="53"/>
        <end position="62"/>
    </location>
</feature>